<accession>A0ABT5SQM5</accession>
<evidence type="ECO:0000313" key="2">
    <source>
        <dbReference type="Proteomes" id="UP001300763"/>
    </source>
</evidence>
<evidence type="ECO:0000313" key="1">
    <source>
        <dbReference type="EMBL" id="MDD7965158.1"/>
    </source>
</evidence>
<dbReference type="RefSeq" id="WP_274199709.1">
    <property type="nucleotide sequence ID" value="NZ_JAQZAO010000003.1"/>
</dbReference>
<organism evidence="1 2">
    <name type="scientific">Actinomycetospora lemnae</name>
    <dbReference type="NCBI Taxonomy" id="3019891"/>
    <lineage>
        <taxon>Bacteria</taxon>
        <taxon>Bacillati</taxon>
        <taxon>Actinomycetota</taxon>
        <taxon>Actinomycetes</taxon>
        <taxon>Pseudonocardiales</taxon>
        <taxon>Pseudonocardiaceae</taxon>
        <taxon>Actinomycetospora</taxon>
    </lineage>
</organism>
<keyword evidence="2" id="KW-1185">Reference proteome</keyword>
<dbReference type="Proteomes" id="UP001300763">
    <property type="component" value="Unassembled WGS sequence"/>
</dbReference>
<comment type="caution">
    <text evidence="1">The sequence shown here is derived from an EMBL/GenBank/DDBJ whole genome shotgun (WGS) entry which is preliminary data.</text>
</comment>
<proteinExistence type="predicted"/>
<sequence>MTMLARVIGTIVIILVLFAIISNPQDAASNTRQGVSTLGEAGESITVFLSSVVNNLAVATTGYSSGTTYYPAGGIETGDGSTPTLR</sequence>
<gene>
    <name evidence="1" type="ORF">PGB27_07305</name>
</gene>
<protein>
    <submittedName>
        <fullName evidence="1">Uncharacterized protein</fullName>
    </submittedName>
</protein>
<dbReference type="EMBL" id="JAQZAO010000003">
    <property type="protein sequence ID" value="MDD7965158.1"/>
    <property type="molecule type" value="Genomic_DNA"/>
</dbReference>
<name>A0ABT5SQM5_9PSEU</name>
<reference evidence="1 2" key="1">
    <citation type="submission" date="2023-02" db="EMBL/GenBank/DDBJ databases">
        <title>Genome sequencing required for Actinomycetospora new species description.</title>
        <authorList>
            <person name="Saimee Y."/>
            <person name="Duangmal K."/>
        </authorList>
    </citation>
    <scope>NUCLEOTIDE SEQUENCE [LARGE SCALE GENOMIC DNA]</scope>
    <source>
        <strain evidence="1 2">DW7H6</strain>
    </source>
</reference>